<evidence type="ECO:0000313" key="15">
    <source>
        <dbReference type="EMBL" id="KAK1378333.1"/>
    </source>
</evidence>
<keyword evidence="6 12" id="KW-0862">Zinc</keyword>
<evidence type="ECO:0000259" key="14">
    <source>
        <dbReference type="PROSITE" id="PS51644"/>
    </source>
</evidence>
<keyword evidence="4 12" id="KW-0479">Metal-binding</keyword>
<evidence type="ECO:0000256" key="10">
    <source>
        <dbReference type="ARBA" id="ARBA00023277"/>
    </source>
</evidence>
<evidence type="ECO:0000256" key="1">
    <source>
        <dbReference type="ARBA" id="ARBA00000966"/>
    </source>
</evidence>
<evidence type="ECO:0000256" key="8">
    <source>
        <dbReference type="ARBA" id="ARBA00023001"/>
    </source>
</evidence>
<protein>
    <recommendedName>
        <fullName evidence="3">cellulase</fullName>
        <ecNumber evidence="3">3.2.1.4</ecNumber>
    </recommendedName>
</protein>
<dbReference type="PROSITE" id="PS51644">
    <property type="entry name" value="HTH_OST"/>
    <property type="match status" value="1"/>
</dbReference>
<evidence type="ECO:0000256" key="7">
    <source>
        <dbReference type="ARBA" id="ARBA00022884"/>
    </source>
</evidence>
<dbReference type="InterPro" id="IPR036855">
    <property type="entry name" value="Znf_CCCH_sf"/>
</dbReference>
<feature type="domain" description="C3H1-type" evidence="13">
    <location>
        <begin position="134"/>
        <end position="161"/>
    </location>
</feature>
<dbReference type="InterPro" id="IPR001701">
    <property type="entry name" value="Glyco_hydro_9"/>
</dbReference>
<evidence type="ECO:0000256" key="6">
    <source>
        <dbReference type="ARBA" id="ARBA00022833"/>
    </source>
</evidence>
<keyword evidence="5 12" id="KW-0863">Zinc-finger</keyword>
<comment type="similarity">
    <text evidence="2">Belongs to the glycosyl hydrolase 9 (cellulase E) family.</text>
</comment>
<evidence type="ECO:0000256" key="4">
    <source>
        <dbReference type="ARBA" id="ARBA00022723"/>
    </source>
</evidence>
<proteinExistence type="inferred from homology"/>
<evidence type="ECO:0000256" key="5">
    <source>
        <dbReference type="ARBA" id="ARBA00022771"/>
    </source>
</evidence>
<dbReference type="InterPro" id="IPR008928">
    <property type="entry name" value="6-hairpin_glycosidase_sf"/>
</dbReference>
<dbReference type="GO" id="GO:0003723">
    <property type="term" value="F:RNA binding"/>
    <property type="evidence" value="ECO:0007669"/>
    <property type="project" value="UniProtKB-KW"/>
</dbReference>
<evidence type="ECO:0000259" key="13">
    <source>
        <dbReference type="PROSITE" id="PS50103"/>
    </source>
</evidence>
<evidence type="ECO:0000256" key="3">
    <source>
        <dbReference type="ARBA" id="ARBA00012601"/>
    </source>
</evidence>
<keyword evidence="8" id="KW-0136">Cellulose degradation</keyword>
<evidence type="ECO:0000256" key="2">
    <source>
        <dbReference type="ARBA" id="ARBA00007072"/>
    </source>
</evidence>
<evidence type="ECO:0000256" key="9">
    <source>
        <dbReference type="ARBA" id="ARBA00023125"/>
    </source>
</evidence>
<dbReference type="InterPro" id="IPR012341">
    <property type="entry name" value="6hp_glycosidase-like_sf"/>
</dbReference>
<evidence type="ECO:0000256" key="11">
    <source>
        <dbReference type="ARBA" id="ARBA00023326"/>
    </source>
</evidence>
<accession>A0AAD8MNI4</accession>
<dbReference type="EMBL" id="JAUIZM010000006">
    <property type="protein sequence ID" value="KAK1378333.1"/>
    <property type="molecule type" value="Genomic_DNA"/>
</dbReference>
<dbReference type="GO" id="GO:0008270">
    <property type="term" value="F:zinc ion binding"/>
    <property type="evidence" value="ECO:0007669"/>
    <property type="project" value="UniProtKB-KW"/>
</dbReference>
<dbReference type="SUPFAM" id="SSF90229">
    <property type="entry name" value="CCCH zinc finger"/>
    <property type="match status" value="1"/>
</dbReference>
<name>A0AAD8MNI4_9APIA</name>
<keyword evidence="10" id="KW-0119">Carbohydrate metabolism</keyword>
<dbReference type="PROSITE" id="PS50103">
    <property type="entry name" value="ZF_C3H1"/>
    <property type="match status" value="1"/>
</dbReference>
<evidence type="ECO:0000256" key="12">
    <source>
        <dbReference type="PROSITE-ProRule" id="PRU00723"/>
    </source>
</evidence>
<dbReference type="Pfam" id="PF00759">
    <property type="entry name" value="Glyco_hydro_9"/>
    <property type="match status" value="1"/>
</dbReference>
<dbReference type="Proteomes" id="UP001237642">
    <property type="component" value="Unassembled WGS sequence"/>
</dbReference>
<dbReference type="PANTHER" id="PTHR24009:SF0">
    <property type="entry name" value="ZINC FINGER CCCH DOMAIN-CONTAINING PROTEIN 18"/>
    <property type="match status" value="1"/>
</dbReference>
<keyword evidence="7" id="KW-0694">RNA-binding</keyword>
<sequence>MYDAGDHMKFGFPMAYTATVLSWSILEYGDKMKAVDMLESVKDSLKWITDYLRNAHASDDVLYVQPVRNVEYLPVRYPDSTSNEYHIQNQIQLLSLQDGMHSVYHVQTGFSSNCYFTDSAVGPRSNRRSPRLPEVPVKVCHYFNKGFCKHGSNCRYFHGHMEPESFSRNVNLISHETGNEDQGLPPGSLEELKMELTKLLKSRRGYPVSIASLPMLYYERYGKTLQADGYLTESQRHGKTGYSLTKLLARLKNCICVVDSYRPHGQHSVILAKDVPKYMEFIGDKNEHGGFIADSSQIYLTFPAEPIHRARCFQLLQIMGKPCNAKKQAEKDATAEALQWLMGKNTWGVNTLTRCH</sequence>
<dbReference type="Gene3D" id="4.10.1000.10">
    <property type="entry name" value="Zinc finger, CCCH-type"/>
    <property type="match status" value="1"/>
</dbReference>
<dbReference type="GO" id="GO:0030245">
    <property type="term" value="P:cellulose catabolic process"/>
    <property type="evidence" value="ECO:0007669"/>
    <property type="project" value="UniProtKB-KW"/>
</dbReference>
<evidence type="ECO:0000313" key="16">
    <source>
        <dbReference type="Proteomes" id="UP001237642"/>
    </source>
</evidence>
<keyword evidence="9" id="KW-0238">DNA-binding</keyword>
<reference evidence="15" key="1">
    <citation type="submission" date="2023-02" db="EMBL/GenBank/DDBJ databases">
        <title>Genome of toxic invasive species Heracleum sosnowskyi carries increased number of genes despite the absence of recent whole-genome duplications.</title>
        <authorList>
            <person name="Schelkunov M."/>
            <person name="Shtratnikova V."/>
            <person name="Makarenko M."/>
            <person name="Klepikova A."/>
            <person name="Omelchenko D."/>
            <person name="Novikova G."/>
            <person name="Obukhova E."/>
            <person name="Bogdanov V."/>
            <person name="Penin A."/>
            <person name="Logacheva M."/>
        </authorList>
    </citation>
    <scope>NUCLEOTIDE SEQUENCE</scope>
    <source>
        <strain evidence="15">Hsosn_3</strain>
        <tissue evidence="15">Leaf</tissue>
    </source>
</reference>
<dbReference type="GO" id="GO:0003677">
    <property type="term" value="F:DNA binding"/>
    <property type="evidence" value="ECO:0007669"/>
    <property type="project" value="UniProtKB-KW"/>
</dbReference>
<comment type="catalytic activity">
    <reaction evidence="1">
        <text>Endohydrolysis of (1-&gt;4)-beta-D-glucosidic linkages in cellulose, lichenin and cereal beta-D-glucans.</text>
        <dbReference type="EC" id="3.2.1.4"/>
    </reaction>
</comment>
<keyword evidence="11" id="KW-0624">Polysaccharide degradation</keyword>
<dbReference type="InterPro" id="IPR000571">
    <property type="entry name" value="Znf_CCCH"/>
</dbReference>
<keyword evidence="16" id="KW-1185">Reference proteome</keyword>
<dbReference type="Gene3D" id="1.50.10.10">
    <property type="match status" value="1"/>
</dbReference>
<feature type="zinc finger region" description="C3H1-type" evidence="12">
    <location>
        <begin position="134"/>
        <end position="161"/>
    </location>
</feature>
<feature type="domain" description="HTH OST-type" evidence="14">
    <location>
        <begin position="188"/>
        <end position="273"/>
    </location>
</feature>
<dbReference type="PANTHER" id="PTHR24009">
    <property type="entry name" value="RNA-BINDING (RRM/RBD/RNP MOTIFS)"/>
    <property type="match status" value="1"/>
</dbReference>
<reference evidence="15" key="2">
    <citation type="submission" date="2023-05" db="EMBL/GenBank/DDBJ databases">
        <authorList>
            <person name="Schelkunov M.I."/>
        </authorList>
    </citation>
    <scope>NUCLEOTIDE SEQUENCE</scope>
    <source>
        <strain evidence="15">Hsosn_3</strain>
        <tissue evidence="15">Leaf</tissue>
    </source>
</reference>
<dbReference type="EC" id="3.2.1.4" evidence="3"/>
<dbReference type="AlphaFoldDB" id="A0AAD8MNI4"/>
<dbReference type="SUPFAM" id="SSF48208">
    <property type="entry name" value="Six-hairpin glycosidases"/>
    <property type="match status" value="1"/>
</dbReference>
<comment type="caution">
    <text evidence="15">The sequence shown here is derived from an EMBL/GenBank/DDBJ whole genome shotgun (WGS) entry which is preliminary data.</text>
</comment>
<dbReference type="GO" id="GO:0008810">
    <property type="term" value="F:cellulase activity"/>
    <property type="evidence" value="ECO:0007669"/>
    <property type="project" value="UniProtKB-EC"/>
</dbReference>
<organism evidence="15 16">
    <name type="scientific">Heracleum sosnowskyi</name>
    <dbReference type="NCBI Taxonomy" id="360622"/>
    <lineage>
        <taxon>Eukaryota</taxon>
        <taxon>Viridiplantae</taxon>
        <taxon>Streptophyta</taxon>
        <taxon>Embryophyta</taxon>
        <taxon>Tracheophyta</taxon>
        <taxon>Spermatophyta</taxon>
        <taxon>Magnoliopsida</taxon>
        <taxon>eudicotyledons</taxon>
        <taxon>Gunneridae</taxon>
        <taxon>Pentapetalae</taxon>
        <taxon>asterids</taxon>
        <taxon>campanulids</taxon>
        <taxon>Apiales</taxon>
        <taxon>Apiaceae</taxon>
        <taxon>Apioideae</taxon>
        <taxon>apioid superclade</taxon>
        <taxon>Tordylieae</taxon>
        <taxon>Tordyliinae</taxon>
        <taxon>Heracleum</taxon>
    </lineage>
</organism>
<dbReference type="InterPro" id="IPR025605">
    <property type="entry name" value="OST-HTH/LOTUS_dom"/>
</dbReference>
<gene>
    <name evidence="15" type="ORF">POM88_025077</name>
</gene>